<dbReference type="OrthoDB" id="9773429at2"/>
<evidence type="ECO:0000313" key="3">
    <source>
        <dbReference type="Proteomes" id="UP000389128"/>
    </source>
</evidence>
<gene>
    <name evidence="2" type="ORF">ETQ85_17730</name>
</gene>
<reference evidence="2 3" key="1">
    <citation type="submission" date="2019-01" db="EMBL/GenBank/DDBJ databases">
        <title>Zoogloea oleivorans genome sequencing and assembly.</title>
        <authorList>
            <person name="Tancsics A."/>
            <person name="Farkas M."/>
            <person name="Kriszt B."/>
            <person name="Maroti G."/>
            <person name="Horvath B."/>
        </authorList>
    </citation>
    <scope>NUCLEOTIDE SEQUENCE [LARGE SCALE GENOMIC DNA]</scope>
    <source>
        <strain evidence="2 3">Buc</strain>
    </source>
</reference>
<dbReference type="GO" id="GO:0006260">
    <property type="term" value="P:DNA replication"/>
    <property type="evidence" value="ECO:0007669"/>
    <property type="project" value="TreeGrafter"/>
</dbReference>
<dbReference type="EMBL" id="SDKK01000017">
    <property type="protein sequence ID" value="TYC54727.1"/>
    <property type="molecule type" value="Genomic_DNA"/>
</dbReference>
<sequence>MADLCHTHTTHGQRVVRDEELRPGGRPVMMRSDQTRTDTCEAHGPFVAHNRIGNLWTRCPACGAEDEARRVAARQAEALARDAVLLEQRIRTSGIPERFKDRTLGTFTAGSEAQKRALAFATEYAEGFDSVLESGRSALFVGRVGTGKTHLAAGIALHIIGKNHTVLFTTALRAVRRVKDTWRRDSDETEAEAVAALVSASLLVIDEIGVQFGSDTEKMILFDALNGRYERRLPTLLLSNLGVEDVKTCLGERVFDRLREDGGQAIVFDWESHRGQKSPKP</sequence>
<feature type="domain" description="IstB-like ATP-binding" evidence="1">
    <location>
        <begin position="77"/>
        <end position="254"/>
    </location>
</feature>
<dbReference type="PANTHER" id="PTHR30050">
    <property type="entry name" value="CHROMOSOMAL REPLICATION INITIATOR PROTEIN DNAA"/>
    <property type="match status" value="1"/>
</dbReference>
<dbReference type="PANTHER" id="PTHR30050:SF4">
    <property type="entry name" value="ATP-BINDING PROTEIN RV3427C IN INSERTION SEQUENCE-RELATED"/>
    <property type="match status" value="1"/>
</dbReference>
<dbReference type="CDD" id="cd00009">
    <property type="entry name" value="AAA"/>
    <property type="match status" value="1"/>
</dbReference>
<protein>
    <submittedName>
        <fullName evidence="2">DNA replication protein DnaC</fullName>
    </submittedName>
</protein>
<organism evidence="2 3">
    <name type="scientific">Zoogloea oleivorans</name>
    <dbReference type="NCBI Taxonomy" id="1552750"/>
    <lineage>
        <taxon>Bacteria</taxon>
        <taxon>Pseudomonadati</taxon>
        <taxon>Pseudomonadota</taxon>
        <taxon>Betaproteobacteria</taxon>
        <taxon>Rhodocyclales</taxon>
        <taxon>Zoogloeaceae</taxon>
        <taxon>Zoogloea</taxon>
    </lineage>
</organism>
<dbReference type="Proteomes" id="UP000389128">
    <property type="component" value="Unassembled WGS sequence"/>
</dbReference>
<proteinExistence type="predicted"/>
<dbReference type="InterPro" id="IPR002611">
    <property type="entry name" value="IstB_ATP-bd"/>
</dbReference>
<name>A0A6C2CKT7_9RHOO</name>
<dbReference type="Gene3D" id="3.40.50.300">
    <property type="entry name" value="P-loop containing nucleotide triphosphate hydrolases"/>
    <property type="match status" value="1"/>
</dbReference>
<evidence type="ECO:0000259" key="1">
    <source>
        <dbReference type="Pfam" id="PF01695"/>
    </source>
</evidence>
<dbReference type="SUPFAM" id="SSF52540">
    <property type="entry name" value="P-loop containing nucleoside triphosphate hydrolases"/>
    <property type="match status" value="1"/>
</dbReference>
<keyword evidence="3" id="KW-1185">Reference proteome</keyword>
<evidence type="ECO:0000313" key="2">
    <source>
        <dbReference type="EMBL" id="TYC54727.1"/>
    </source>
</evidence>
<dbReference type="Pfam" id="PF01695">
    <property type="entry name" value="IstB_IS21"/>
    <property type="match status" value="1"/>
</dbReference>
<accession>A0A6C2CKT7</accession>
<comment type="caution">
    <text evidence="2">The sequence shown here is derived from an EMBL/GenBank/DDBJ whole genome shotgun (WGS) entry which is preliminary data.</text>
</comment>
<dbReference type="AlphaFoldDB" id="A0A6C2CKT7"/>
<dbReference type="InterPro" id="IPR027417">
    <property type="entry name" value="P-loop_NTPase"/>
</dbReference>
<dbReference type="GO" id="GO:0005524">
    <property type="term" value="F:ATP binding"/>
    <property type="evidence" value="ECO:0007669"/>
    <property type="project" value="InterPro"/>
</dbReference>